<organism evidence="1 2">
    <name type="scientific">Rhodocyclus tenuis</name>
    <name type="common">Rhodospirillum tenue</name>
    <dbReference type="NCBI Taxonomy" id="1066"/>
    <lineage>
        <taxon>Bacteria</taxon>
        <taxon>Pseudomonadati</taxon>
        <taxon>Pseudomonadota</taxon>
        <taxon>Betaproteobacteria</taxon>
        <taxon>Rhodocyclales</taxon>
        <taxon>Rhodocyclaceae</taxon>
        <taxon>Rhodocyclus</taxon>
    </lineage>
</organism>
<dbReference type="RefSeq" id="WP_153117365.1">
    <property type="nucleotide sequence ID" value="NZ_JACIGE010000010.1"/>
</dbReference>
<proteinExistence type="predicted"/>
<accession>A0A840GIV5</accession>
<evidence type="ECO:0008006" key="3">
    <source>
        <dbReference type="Google" id="ProtNLM"/>
    </source>
</evidence>
<sequence>MSLRVVKPLTIVPAMLLSTDVPESDYAPYSAATTYELGARCIVVSDHAVYESLVAGNVGSTPATSPAKWVRVSATNRWKLFDLVNSSRTVRAASLFYEIKPGAAVNALAVLNLSGATSIRIRVTDPVYGLVYDRSTTLISAPAFASWYDWFYADRVSDPQHVALDLPSFPAATIRVDLTGDSSLGVGTLLLGQAKAIAETRYGSRVGIRDYSRKESNEWGDVDLVQRAFARVCSLPAIVPHASKWRTAQLLDSLRATPTLWIAVDDDSLLTVFGWYRDYEILISYPTFSELSLEIEGLT</sequence>
<comment type="caution">
    <text evidence="1">The sequence shown here is derived from an EMBL/GenBank/DDBJ whole genome shotgun (WGS) entry which is preliminary data.</text>
</comment>
<evidence type="ECO:0000313" key="1">
    <source>
        <dbReference type="EMBL" id="MBB4248392.1"/>
    </source>
</evidence>
<dbReference type="Proteomes" id="UP000587070">
    <property type="component" value="Unassembled WGS sequence"/>
</dbReference>
<dbReference type="AlphaFoldDB" id="A0A840GIV5"/>
<dbReference type="OrthoDB" id="6992011at2"/>
<dbReference type="EMBL" id="JACIGE010000010">
    <property type="protein sequence ID" value="MBB4248392.1"/>
    <property type="molecule type" value="Genomic_DNA"/>
</dbReference>
<evidence type="ECO:0000313" key="2">
    <source>
        <dbReference type="Proteomes" id="UP000587070"/>
    </source>
</evidence>
<keyword evidence="2" id="KW-1185">Reference proteome</keyword>
<gene>
    <name evidence="1" type="ORF">GGD90_002784</name>
</gene>
<protein>
    <recommendedName>
        <fullName evidence="3">Carbohydrate-binding protein</fullName>
    </recommendedName>
</protein>
<name>A0A840GIV5_RHOTE</name>
<reference evidence="1 2" key="1">
    <citation type="submission" date="2020-08" db="EMBL/GenBank/DDBJ databases">
        <title>Genome sequencing of Purple Non-Sulfur Bacteria from various extreme environments.</title>
        <authorList>
            <person name="Mayer M."/>
        </authorList>
    </citation>
    <scope>NUCLEOTIDE SEQUENCE [LARGE SCALE GENOMIC DNA]</scope>
    <source>
        <strain evidence="1 2">2761</strain>
    </source>
</reference>